<accession>A0A0P1ADD8</accession>
<organism evidence="2 3">
    <name type="scientific">Plasmopara halstedii</name>
    <name type="common">Downy mildew of sunflower</name>
    <dbReference type="NCBI Taxonomy" id="4781"/>
    <lineage>
        <taxon>Eukaryota</taxon>
        <taxon>Sar</taxon>
        <taxon>Stramenopiles</taxon>
        <taxon>Oomycota</taxon>
        <taxon>Peronosporomycetes</taxon>
        <taxon>Peronosporales</taxon>
        <taxon>Peronosporaceae</taxon>
        <taxon>Plasmopara</taxon>
    </lineage>
</organism>
<dbReference type="OrthoDB" id="168381at2759"/>
<reference evidence="3" key="1">
    <citation type="submission" date="2014-09" db="EMBL/GenBank/DDBJ databases">
        <authorList>
            <person name="Sharma Rahul"/>
            <person name="Thines Marco"/>
        </authorList>
    </citation>
    <scope>NUCLEOTIDE SEQUENCE [LARGE SCALE GENOMIC DNA]</scope>
</reference>
<evidence type="ECO:0000256" key="1">
    <source>
        <dbReference type="SAM" id="Phobius"/>
    </source>
</evidence>
<name>A0A0P1ADD8_PLAHL</name>
<evidence type="ECO:0000313" key="3">
    <source>
        <dbReference type="Proteomes" id="UP000054928"/>
    </source>
</evidence>
<keyword evidence="1" id="KW-0812">Transmembrane</keyword>
<dbReference type="RefSeq" id="XP_024575112.1">
    <property type="nucleotide sequence ID" value="XM_024724212.2"/>
</dbReference>
<dbReference type="Proteomes" id="UP000054928">
    <property type="component" value="Unassembled WGS sequence"/>
</dbReference>
<keyword evidence="1" id="KW-0472">Membrane</keyword>
<feature type="transmembrane region" description="Helical" evidence="1">
    <location>
        <begin position="12"/>
        <end position="35"/>
    </location>
</feature>
<keyword evidence="1" id="KW-1133">Transmembrane helix</keyword>
<protein>
    <submittedName>
        <fullName evidence="2">Uncharacterized protein</fullName>
    </submittedName>
</protein>
<dbReference type="AlphaFoldDB" id="A0A0P1ADD8"/>
<dbReference type="EMBL" id="CCYD01000322">
    <property type="protein sequence ID" value="CEG38743.1"/>
    <property type="molecule type" value="Genomic_DNA"/>
</dbReference>
<proteinExistence type="predicted"/>
<dbReference type="GeneID" id="36410362"/>
<keyword evidence="3" id="KW-1185">Reference proteome</keyword>
<evidence type="ECO:0000313" key="2">
    <source>
        <dbReference type="EMBL" id="CEG38743.1"/>
    </source>
</evidence>
<sequence>MTIDSSGIRFPGTFVIVIVVGLITFRILVFLLAMLRRSKIDPTHRDSDTNRQLDNPSLYVKRPTLTVRITGYSGPDEIRSSESVVPVLGDNTLHHILKERQKLSTAESTLFSIAPVSIQHTRPTVHQHICTTAQGHVLTDVRAASDYSYSPHADNYSIGMLESPISTNYSFGSDTDNSFISMDWDEDDSCSY</sequence>